<dbReference type="InterPro" id="IPR013321">
    <property type="entry name" value="Arc_rbn_hlx_hlx"/>
</dbReference>
<dbReference type="GO" id="GO:0015643">
    <property type="term" value="F:toxic substance binding"/>
    <property type="evidence" value="ECO:0007669"/>
    <property type="project" value="InterPro"/>
</dbReference>
<comment type="similarity">
    <text evidence="1">Belongs to the RelB/DinJ antitoxin family.</text>
</comment>
<dbReference type="PANTHER" id="PTHR38781:SF1">
    <property type="entry name" value="ANTITOXIN DINJ-RELATED"/>
    <property type="match status" value="1"/>
</dbReference>
<sequence length="91" mass="10167">MATSPTQIRIDTTIKEDANALFSRLGLDMSSAVNIFLRQCLLRGGLPFSVEVPKYNEETLGAMEEAKRISRDPNVQGYSSINELFKALEEE</sequence>
<dbReference type="GO" id="GO:0000987">
    <property type="term" value="F:cis-regulatory region sequence-specific DNA binding"/>
    <property type="evidence" value="ECO:0007669"/>
    <property type="project" value="InterPro"/>
</dbReference>
<evidence type="ECO:0000313" key="3">
    <source>
        <dbReference type="EMBL" id="EEW93479.1"/>
    </source>
</evidence>
<reference evidence="3" key="2">
    <citation type="submission" date="2011-10" db="EMBL/GenBank/DDBJ databases">
        <title>The Genome Sequence of Granulicatella elegans ATCC 700633.</title>
        <authorList>
            <consortium name="The Broad Institute Genome Sequencing Platform"/>
            <consortium name="The Broad Institute Genome Sequencing Center for Infectious Disease"/>
            <person name="Earl A."/>
            <person name="Ward D."/>
            <person name="Feldgarden M."/>
            <person name="Gevers D."/>
            <person name="Sibley C.D."/>
            <person name="Field T.R."/>
            <person name="Grinwis M."/>
            <person name="Eshaghurshan C.S."/>
            <person name="Surette M.G."/>
            <person name="Young S.K."/>
            <person name="Zeng Q."/>
            <person name="Gargeya S."/>
            <person name="Fitzgerald M."/>
            <person name="Haas B."/>
            <person name="Abouelleil A."/>
            <person name="Alvarado L."/>
            <person name="Arachchi H.M."/>
            <person name="Berlin A."/>
            <person name="Brown A."/>
            <person name="Chapman S.B."/>
            <person name="Chen Z."/>
            <person name="Dunbar C."/>
            <person name="Freedman E."/>
            <person name="Gearin G."/>
            <person name="Goldberg J."/>
            <person name="Griggs A."/>
            <person name="Gujja S."/>
            <person name="Heiman D."/>
            <person name="Howarth C."/>
            <person name="Larson L."/>
            <person name="Lui A."/>
            <person name="MacDonald P.J.P."/>
            <person name="Montmayeur A."/>
            <person name="Murphy C."/>
            <person name="Neiman D."/>
            <person name="Pearson M."/>
            <person name="Priest M."/>
            <person name="Roberts A."/>
            <person name="Saif S."/>
            <person name="Shea T."/>
            <person name="Shenoy N."/>
            <person name="Sisk P."/>
            <person name="Stolte C."/>
            <person name="Sykes S."/>
            <person name="Wortman J."/>
            <person name="Nusbaum C."/>
            <person name="Birren B."/>
        </authorList>
    </citation>
    <scope>NUCLEOTIDE SEQUENCE [LARGE SCALE GENOMIC DNA]</scope>
    <source>
        <strain evidence="3">ATCC 700633</strain>
    </source>
</reference>
<dbReference type="eggNOG" id="COG3077">
    <property type="taxonomic scope" value="Bacteria"/>
</dbReference>
<dbReference type="GO" id="GO:0044010">
    <property type="term" value="P:single-species biofilm formation"/>
    <property type="evidence" value="ECO:0007669"/>
    <property type="project" value="InterPro"/>
</dbReference>
<dbReference type="PIRSF" id="PIRSF003108">
    <property type="entry name" value="DinJ"/>
    <property type="match status" value="1"/>
</dbReference>
<organism evidence="3 4">
    <name type="scientific">Granulicatella elegans ATCC 700633</name>
    <dbReference type="NCBI Taxonomy" id="626369"/>
    <lineage>
        <taxon>Bacteria</taxon>
        <taxon>Bacillati</taxon>
        <taxon>Bacillota</taxon>
        <taxon>Bacilli</taxon>
        <taxon>Lactobacillales</taxon>
        <taxon>Carnobacteriaceae</taxon>
        <taxon>Granulicatella</taxon>
    </lineage>
</organism>
<dbReference type="STRING" id="626369.HMPREF0446_00361"/>
<dbReference type="Pfam" id="PF04221">
    <property type="entry name" value="RelB"/>
    <property type="match status" value="1"/>
</dbReference>
<dbReference type="HOGENOM" id="CLU_154558_5_3_9"/>
<dbReference type="GO" id="GO:0006355">
    <property type="term" value="P:regulation of DNA-templated transcription"/>
    <property type="evidence" value="ECO:0007669"/>
    <property type="project" value="InterPro"/>
</dbReference>
<name>D0BK76_9LACT</name>
<proteinExistence type="inferred from homology"/>
<dbReference type="PANTHER" id="PTHR38781">
    <property type="entry name" value="ANTITOXIN DINJ-RELATED"/>
    <property type="match status" value="1"/>
</dbReference>
<dbReference type="GO" id="GO:0006351">
    <property type="term" value="P:DNA-templated transcription"/>
    <property type="evidence" value="ECO:0007669"/>
    <property type="project" value="TreeGrafter"/>
</dbReference>
<dbReference type="InterPro" id="IPR007337">
    <property type="entry name" value="RelB/DinJ"/>
</dbReference>
<dbReference type="OrthoDB" id="9808267at2"/>
<accession>D0BK76</accession>
<dbReference type="AlphaFoldDB" id="D0BK76"/>
<dbReference type="Gene3D" id="1.10.1220.10">
    <property type="entry name" value="Met repressor-like"/>
    <property type="match status" value="1"/>
</dbReference>
<keyword evidence="2" id="KW-1277">Toxin-antitoxin system</keyword>
<keyword evidence="4" id="KW-1185">Reference proteome</keyword>
<evidence type="ECO:0000256" key="1">
    <source>
        <dbReference type="ARBA" id="ARBA00010562"/>
    </source>
</evidence>
<dbReference type="Proteomes" id="UP000002939">
    <property type="component" value="Unassembled WGS sequence"/>
</dbReference>
<dbReference type="InterPro" id="IPR026262">
    <property type="entry name" value="DinJ"/>
</dbReference>
<gene>
    <name evidence="3" type="ORF">HMPREF0446_00361</name>
</gene>
<dbReference type="EMBL" id="ACRF02000013">
    <property type="protein sequence ID" value="EEW93479.1"/>
    <property type="molecule type" value="Genomic_DNA"/>
</dbReference>
<evidence type="ECO:0000313" key="4">
    <source>
        <dbReference type="Proteomes" id="UP000002939"/>
    </source>
</evidence>
<evidence type="ECO:0000256" key="2">
    <source>
        <dbReference type="ARBA" id="ARBA00022649"/>
    </source>
</evidence>
<comment type="caution">
    <text evidence="3">The sequence shown here is derived from an EMBL/GenBank/DDBJ whole genome shotgun (WGS) entry which is preliminary data.</text>
</comment>
<dbReference type="RefSeq" id="WP_006702635.1">
    <property type="nucleotide sequence ID" value="NZ_KI391971.1"/>
</dbReference>
<reference evidence="3" key="1">
    <citation type="submission" date="2009-09" db="EMBL/GenBank/DDBJ databases">
        <authorList>
            <consortium name="The Broad Institute Genome Sequencing Platform"/>
            <person name="Ward D."/>
            <person name="Feldgarden M."/>
            <person name="Earl A."/>
            <person name="Young S.K."/>
            <person name="Zeng Q."/>
            <person name="Koehrsen M."/>
            <person name="Alvarado L."/>
            <person name="Berlin A."/>
            <person name="Bochicchio J."/>
            <person name="Borenstein D."/>
            <person name="Chapman S.B."/>
            <person name="Chen Z."/>
            <person name="Engels R."/>
            <person name="Freedman E."/>
            <person name="Gellesch M."/>
            <person name="Goldberg J."/>
            <person name="Griggs A."/>
            <person name="Gujja S."/>
            <person name="Heilman E."/>
            <person name="Heiman D."/>
            <person name="Hepburn T."/>
            <person name="Howarth C."/>
            <person name="Jen D."/>
            <person name="Larson L."/>
            <person name="Lewis B."/>
            <person name="Mehta T."/>
            <person name="Park D."/>
            <person name="Pearson M."/>
            <person name="Roberts A."/>
            <person name="Saif S."/>
            <person name="Shea T."/>
            <person name="Shenoy N."/>
            <person name="Sisk P."/>
            <person name="Stolte C."/>
            <person name="Sykes S."/>
            <person name="Thomson T."/>
            <person name="Walk T."/>
            <person name="White J."/>
            <person name="Yandava C."/>
            <person name="Sibley C.D."/>
            <person name="Field T.R."/>
            <person name="Grinwis M."/>
            <person name="Eshaghurshan C.S."/>
            <person name="Surette M.G."/>
            <person name="Haas B."/>
            <person name="Nusbaum C."/>
            <person name="Birren B."/>
        </authorList>
    </citation>
    <scope>NUCLEOTIDE SEQUENCE [LARGE SCALE GENOMIC DNA]</scope>
    <source>
        <strain evidence="3">ATCC 700633</strain>
    </source>
</reference>
<protein>
    <submittedName>
        <fullName evidence="3">RelB/DinJ family addiction module antitoxin</fullName>
    </submittedName>
</protein>
<dbReference type="NCBIfam" id="TIGR02384">
    <property type="entry name" value="RelB_DinJ"/>
    <property type="match status" value="1"/>
</dbReference>